<name>A0AAW2RG94_SESRA</name>
<feature type="region of interest" description="Disordered" evidence="1">
    <location>
        <begin position="64"/>
        <end position="112"/>
    </location>
</feature>
<dbReference type="AlphaFoldDB" id="A0AAW2RG94"/>
<evidence type="ECO:0008006" key="3">
    <source>
        <dbReference type="Google" id="ProtNLM"/>
    </source>
</evidence>
<dbReference type="EMBL" id="JACGWJ010000013">
    <property type="protein sequence ID" value="KAL0378955.1"/>
    <property type="molecule type" value="Genomic_DNA"/>
</dbReference>
<evidence type="ECO:0000256" key="1">
    <source>
        <dbReference type="SAM" id="MobiDB-lite"/>
    </source>
</evidence>
<accession>A0AAW2RG94</accession>
<reference evidence="2" key="2">
    <citation type="journal article" date="2024" name="Plant">
        <title>Genomic evolution and insights into agronomic trait innovations of Sesamum species.</title>
        <authorList>
            <person name="Miao H."/>
            <person name="Wang L."/>
            <person name="Qu L."/>
            <person name="Liu H."/>
            <person name="Sun Y."/>
            <person name="Le M."/>
            <person name="Wang Q."/>
            <person name="Wei S."/>
            <person name="Zheng Y."/>
            <person name="Lin W."/>
            <person name="Duan Y."/>
            <person name="Cao H."/>
            <person name="Xiong S."/>
            <person name="Wang X."/>
            <person name="Wei L."/>
            <person name="Li C."/>
            <person name="Ma Q."/>
            <person name="Ju M."/>
            <person name="Zhao R."/>
            <person name="Li G."/>
            <person name="Mu C."/>
            <person name="Tian Q."/>
            <person name="Mei H."/>
            <person name="Zhang T."/>
            <person name="Gao T."/>
            <person name="Zhang H."/>
        </authorList>
    </citation>
    <scope>NUCLEOTIDE SEQUENCE</scope>
    <source>
        <strain evidence="2">G02</strain>
    </source>
</reference>
<comment type="caution">
    <text evidence="2">The sequence shown here is derived from an EMBL/GenBank/DDBJ whole genome shotgun (WGS) entry which is preliminary data.</text>
</comment>
<sequence length="112" mass="12758">MWQLIGIPCKHGCNAISHQNLMPENMVNPYYHVDTYKQVYEPAILPISGEMLWVETSFIPPLPPQFGKRPGKLAGARNREPDEPSVKSKKTKGKRPVYQLKRQHTNHHCGIG</sequence>
<organism evidence="2">
    <name type="scientific">Sesamum radiatum</name>
    <name type="common">Black benniseed</name>
    <dbReference type="NCBI Taxonomy" id="300843"/>
    <lineage>
        <taxon>Eukaryota</taxon>
        <taxon>Viridiplantae</taxon>
        <taxon>Streptophyta</taxon>
        <taxon>Embryophyta</taxon>
        <taxon>Tracheophyta</taxon>
        <taxon>Spermatophyta</taxon>
        <taxon>Magnoliopsida</taxon>
        <taxon>eudicotyledons</taxon>
        <taxon>Gunneridae</taxon>
        <taxon>Pentapetalae</taxon>
        <taxon>asterids</taxon>
        <taxon>lamiids</taxon>
        <taxon>Lamiales</taxon>
        <taxon>Pedaliaceae</taxon>
        <taxon>Sesamum</taxon>
    </lineage>
</organism>
<proteinExistence type="predicted"/>
<feature type="compositionally biased region" description="Basic residues" evidence="1">
    <location>
        <begin position="87"/>
        <end position="112"/>
    </location>
</feature>
<evidence type="ECO:0000313" key="2">
    <source>
        <dbReference type="EMBL" id="KAL0378955.1"/>
    </source>
</evidence>
<gene>
    <name evidence="2" type="ORF">Sradi_3201000</name>
</gene>
<reference evidence="2" key="1">
    <citation type="submission" date="2020-06" db="EMBL/GenBank/DDBJ databases">
        <authorList>
            <person name="Li T."/>
            <person name="Hu X."/>
            <person name="Zhang T."/>
            <person name="Song X."/>
            <person name="Zhang H."/>
            <person name="Dai N."/>
            <person name="Sheng W."/>
            <person name="Hou X."/>
            <person name="Wei L."/>
        </authorList>
    </citation>
    <scope>NUCLEOTIDE SEQUENCE</scope>
    <source>
        <strain evidence="2">G02</strain>
        <tissue evidence="2">Leaf</tissue>
    </source>
</reference>
<feature type="compositionally biased region" description="Basic and acidic residues" evidence="1">
    <location>
        <begin position="77"/>
        <end position="86"/>
    </location>
</feature>
<feature type="non-terminal residue" evidence="2">
    <location>
        <position position="1"/>
    </location>
</feature>
<protein>
    <recommendedName>
        <fullName evidence="3">Zinc finger PMZ-type domain-containing protein</fullName>
    </recommendedName>
</protein>